<sequence length="170" mass="18463">MLTIRCNDAAARVLAERGFAEADPGELGRLIAARGLARDDRGALHVPGVSFRVPSLPPWTSLTDHEAQRNCWHLDDHPDVPVEVDDEGAPHVGPAGRLLMLRQGLALSRTVRTLARALPDRPPTCCVIGVNETGGTFRFHQVRPGESWVARELDGYGSEPVVVVEDRPAP</sequence>
<dbReference type="EMBL" id="BAAATJ010000002">
    <property type="protein sequence ID" value="GAA2386908.1"/>
    <property type="molecule type" value="Genomic_DNA"/>
</dbReference>
<dbReference type="Proteomes" id="UP001500058">
    <property type="component" value="Unassembled WGS sequence"/>
</dbReference>
<evidence type="ECO:0000313" key="1">
    <source>
        <dbReference type="EMBL" id="GAA2386908.1"/>
    </source>
</evidence>
<name>A0ABN3HSD6_9ACTN</name>
<keyword evidence="2" id="KW-1185">Reference proteome</keyword>
<reference evidence="1 2" key="1">
    <citation type="journal article" date="2019" name="Int. J. Syst. Evol. Microbiol.">
        <title>The Global Catalogue of Microorganisms (GCM) 10K type strain sequencing project: providing services to taxonomists for standard genome sequencing and annotation.</title>
        <authorList>
            <consortium name="The Broad Institute Genomics Platform"/>
            <consortium name="The Broad Institute Genome Sequencing Center for Infectious Disease"/>
            <person name="Wu L."/>
            <person name="Ma J."/>
        </authorList>
    </citation>
    <scope>NUCLEOTIDE SEQUENCE [LARGE SCALE GENOMIC DNA]</scope>
    <source>
        <strain evidence="1 2">JCM 6921</strain>
    </source>
</reference>
<proteinExistence type="predicted"/>
<protein>
    <submittedName>
        <fullName evidence="1">Uncharacterized protein</fullName>
    </submittedName>
</protein>
<accession>A0ABN3HSD6</accession>
<dbReference type="RefSeq" id="WP_344629331.1">
    <property type="nucleotide sequence ID" value="NZ_BAAATJ010000002.1"/>
</dbReference>
<organism evidence="1 2">
    <name type="scientific">Streptomyces glaucosporus</name>
    <dbReference type="NCBI Taxonomy" id="284044"/>
    <lineage>
        <taxon>Bacteria</taxon>
        <taxon>Bacillati</taxon>
        <taxon>Actinomycetota</taxon>
        <taxon>Actinomycetes</taxon>
        <taxon>Kitasatosporales</taxon>
        <taxon>Streptomycetaceae</taxon>
        <taxon>Streptomyces</taxon>
    </lineage>
</organism>
<gene>
    <name evidence="1" type="ORF">GCM10010420_07230</name>
</gene>
<evidence type="ECO:0000313" key="2">
    <source>
        <dbReference type="Proteomes" id="UP001500058"/>
    </source>
</evidence>
<comment type="caution">
    <text evidence="1">The sequence shown here is derived from an EMBL/GenBank/DDBJ whole genome shotgun (WGS) entry which is preliminary data.</text>
</comment>